<sequence>MKTGKKIGDEARDILWRKGTGSRGTQDPSTLVAPLSHTAYNKESGVIEEDWVKEGRKEKEVIEGRKKRGVIEGTYPGKLRSVAGDASNKKVTWADEKGIAFTQAAVAHLEDPSPTARATDTSTKEFTRSSETGSGTSGINKTYKEALLTPVSTPPRDFRRPQRVYSFPSFKSPHKSFFKGKCFRCLGLNHRVSSCREPLRCARCYKMGHVANSCMDRLPMAVYREMRARPSYLSAFVPLTEDFFTRQNRCRNAILVDVLPPRNLGHFPQETLANRLASRFGGFPSDFHVAKFSQRDYVIFLPEWVTAAQLVRREILSLDNLRLHCYPWNPYFGLRRASLTYNVWIRLVSLPYECWSSRTVAALVGGFGRFIRADDFSTRMVDLTGYRCLISVNFLSDIPENLEITVGDYSLSVLIQLERWGRREVVDHGIPPNERTEQHDPRQTDREAPRRSAGSVRGRHSSAGGSSNSDASWNSSEIRDRRRIGEVESVREGPAIVGRRGASVGISKLSVRKGPTIVGMGGATFRNSNLPEADVAAIKRCERGDVEGRRSINARCDVVRARSLIAGGGASKALGKGKDLIVDLRASHRVAEPVGYALKAQRIFHCKRSTSISEIGATSSSPGLGPDKQWTYVDEVFGLGPSVLMQDICLAAGLGPSDPRGSEAWYLVRWGPLLISVGVDQPQMGPSEISFRLGHLWTVYLSSHTVSRSGHSFFCSGPRAGREVREFSGMWGEESSGDEALSLATAIATLGSIALRSISRDRDLGPVYTSKPASFVPECRAGRSRCRRSWVHLPDWDLGPIFSGMSASFASRVPEVFPMPSEAEPIPGAYGGGAFQRSDPPGSVVDGSEDVPIHGVIGGGVNLRPDTPPVGSLLGSVVEEIVVDQSIGDIGGGVYERANLPIVSSLIGSAEGDFFSSPPLPTLHQERRGLYRVIRGWRPDLPQD</sequence>
<reference evidence="3" key="1">
    <citation type="submission" date="2020-07" db="EMBL/GenBank/DDBJ databases">
        <authorList>
            <person name="Lin J."/>
        </authorList>
    </citation>
    <scope>NUCLEOTIDE SEQUENCE</scope>
</reference>
<feature type="region of interest" description="Disordered" evidence="1">
    <location>
        <begin position="428"/>
        <end position="478"/>
    </location>
</feature>
<dbReference type="SMART" id="SM00343">
    <property type="entry name" value="ZnF_C2HC"/>
    <property type="match status" value="2"/>
</dbReference>
<feature type="domain" description="CCHC-type" evidence="2">
    <location>
        <begin position="181"/>
        <end position="197"/>
    </location>
</feature>
<evidence type="ECO:0000313" key="3">
    <source>
        <dbReference type="EMBL" id="CAD1846586.1"/>
    </source>
</evidence>
<feature type="region of interest" description="Disordered" evidence="1">
    <location>
        <begin position="111"/>
        <end position="155"/>
    </location>
</feature>
<dbReference type="GO" id="GO:0008270">
    <property type="term" value="F:zinc ion binding"/>
    <property type="evidence" value="ECO:0007669"/>
    <property type="project" value="InterPro"/>
</dbReference>
<feature type="compositionally biased region" description="Low complexity" evidence="1">
    <location>
        <begin position="451"/>
        <end position="476"/>
    </location>
</feature>
<feature type="compositionally biased region" description="Basic and acidic residues" evidence="1">
    <location>
        <begin position="434"/>
        <end position="450"/>
    </location>
</feature>
<organism evidence="3">
    <name type="scientific">Ananas comosus var. bracteatus</name>
    <name type="common">red pineapple</name>
    <dbReference type="NCBI Taxonomy" id="296719"/>
    <lineage>
        <taxon>Eukaryota</taxon>
        <taxon>Viridiplantae</taxon>
        <taxon>Streptophyta</taxon>
        <taxon>Embryophyta</taxon>
        <taxon>Tracheophyta</taxon>
        <taxon>Spermatophyta</taxon>
        <taxon>Magnoliopsida</taxon>
        <taxon>Liliopsida</taxon>
        <taxon>Poales</taxon>
        <taxon>Bromeliaceae</taxon>
        <taxon>Bromelioideae</taxon>
        <taxon>Ananas</taxon>
    </lineage>
</organism>
<dbReference type="GO" id="GO:0003676">
    <property type="term" value="F:nucleic acid binding"/>
    <property type="evidence" value="ECO:0007669"/>
    <property type="project" value="InterPro"/>
</dbReference>
<dbReference type="SUPFAM" id="SSF57756">
    <property type="entry name" value="Retrovirus zinc finger-like domains"/>
    <property type="match status" value="1"/>
</dbReference>
<feature type="compositionally biased region" description="Low complexity" evidence="1">
    <location>
        <begin position="129"/>
        <end position="138"/>
    </location>
</feature>
<feature type="domain" description="CCHC-type" evidence="2">
    <location>
        <begin position="200"/>
        <end position="216"/>
    </location>
</feature>
<accession>A0A6V7QUY6</accession>
<feature type="region of interest" description="Disordered" evidence="1">
    <location>
        <begin position="1"/>
        <end position="31"/>
    </location>
</feature>
<dbReference type="InterPro" id="IPR036875">
    <property type="entry name" value="Znf_CCHC_sf"/>
</dbReference>
<evidence type="ECO:0000256" key="1">
    <source>
        <dbReference type="SAM" id="MobiDB-lite"/>
    </source>
</evidence>
<dbReference type="AlphaFoldDB" id="A0A6V7QUY6"/>
<gene>
    <name evidence="3" type="ORF">CB5_LOCUS29797</name>
</gene>
<evidence type="ECO:0000259" key="2">
    <source>
        <dbReference type="SMART" id="SM00343"/>
    </source>
</evidence>
<dbReference type="EMBL" id="CAJEUB010000020">
    <property type="protein sequence ID" value="CAD1846586.1"/>
    <property type="molecule type" value="Genomic_DNA"/>
</dbReference>
<protein>
    <recommendedName>
        <fullName evidence="2">CCHC-type domain-containing protein</fullName>
    </recommendedName>
</protein>
<dbReference type="Gene3D" id="4.10.60.10">
    <property type="entry name" value="Zinc finger, CCHC-type"/>
    <property type="match status" value="1"/>
</dbReference>
<proteinExistence type="predicted"/>
<name>A0A6V7QUY6_ANACO</name>
<dbReference type="InterPro" id="IPR001878">
    <property type="entry name" value="Znf_CCHC"/>
</dbReference>
<feature type="compositionally biased region" description="Basic and acidic residues" evidence="1">
    <location>
        <begin position="1"/>
        <end position="16"/>
    </location>
</feature>